<dbReference type="PANTHER" id="PTHR45707:SF76">
    <property type="entry name" value="PROTEIN KINASE DOMAIN-CONTAINING PROTEIN"/>
    <property type="match status" value="1"/>
</dbReference>
<evidence type="ECO:0000256" key="7">
    <source>
        <dbReference type="ARBA" id="ARBA00047899"/>
    </source>
</evidence>
<organism evidence="13 14">
    <name type="scientific">Digitaria exilis</name>
    <dbReference type="NCBI Taxonomy" id="1010633"/>
    <lineage>
        <taxon>Eukaryota</taxon>
        <taxon>Viridiplantae</taxon>
        <taxon>Streptophyta</taxon>
        <taxon>Embryophyta</taxon>
        <taxon>Tracheophyta</taxon>
        <taxon>Spermatophyta</taxon>
        <taxon>Magnoliopsida</taxon>
        <taxon>Liliopsida</taxon>
        <taxon>Poales</taxon>
        <taxon>Poaceae</taxon>
        <taxon>PACMAD clade</taxon>
        <taxon>Panicoideae</taxon>
        <taxon>Panicodae</taxon>
        <taxon>Paniceae</taxon>
        <taxon>Anthephorinae</taxon>
        <taxon>Digitaria</taxon>
    </lineage>
</organism>
<dbReference type="InterPro" id="IPR011009">
    <property type="entry name" value="Kinase-like_dom_sf"/>
</dbReference>
<feature type="binding site" evidence="9">
    <location>
        <position position="151"/>
    </location>
    <ligand>
        <name>ATP</name>
        <dbReference type="ChEBI" id="CHEBI:30616"/>
    </ligand>
</feature>
<feature type="domain" description="Protein kinase" evidence="12">
    <location>
        <begin position="123"/>
        <end position="301"/>
    </location>
</feature>
<keyword evidence="2 10" id="KW-0723">Serine/threonine-protein kinase</keyword>
<dbReference type="EC" id="2.7.11.1" evidence="1"/>
<dbReference type="OrthoDB" id="689277at2759"/>
<comment type="catalytic activity">
    <reaction evidence="8">
        <text>L-seryl-[protein] + ATP = O-phospho-L-seryl-[protein] + ADP + H(+)</text>
        <dbReference type="Rhea" id="RHEA:17989"/>
        <dbReference type="Rhea" id="RHEA-COMP:9863"/>
        <dbReference type="Rhea" id="RHEA-COMP:11604"/>
        <dbReference type="ChEBI" id="CHEBI:15378"/>
        <dbReference type="ChEBI" id="CHEBI:29999"/>
        <dbReference type="ChEBI" id="CHEBI:30616"/>
        <dbReference type="ChEBI" id="CHEBI:83421"/>
        <dbReference type="ChEBI" id="CHEBI:456216"/>
        <dbReference type="EC" id="2.7.11.1"/>
    </reaction>
</comment>
<dbReference type="InterPro" id="IPR008271">
    <property type="entry name" value="Ser/Thr_kinase_AS"/>
</dbReference>
<comment type="catalytic activity">
    <reaction evidence="7">
        <text>L-threonyl-[protein] + ATP = O-phospho-L-threonyl-[protein] + ADP + H(+)</text>
        <dbReference type="Rhea" id="RHEA:46608"/>
        <dbReference type="Rhea" id="RHEA-COMP:11060"/>
        <dbReference type="Rhea" id="RHEA-COMP:11605"/>
        <dbReference type="ChEBI" id="CHEBI:15378"/>
        <dbReference type="ChEBI" id="CHEBI:30013"/>
        <dbReference type="ChEBI" id="CHEBI:30616"/>
        <dbReference type="ChEBI" id="CHEBI:61977"/>
        <dbReference type="ChEBI" id="CHEBI:456216"/>
        <dbReference type="EC" id="2.7.11.1"/>
    </reaction>
</comment>
<dbReference type="EMBL" id="JACEFO010002666">
    <property type="protein sequence ID" value="KAF8652240.1"/>
    <property type="molecule type" value="Genomic_DNA"/>
</dbReference>
<evidence type="ECO:0000256" key="5">
    <source>
        <dbReference type="ARBA" id="ARBA00022777"/>
    </source>
</evidence>
<evidence type="ECO:0000313" key="14">
    <source>
        <dbReference type="Proteomes" id="UP000636709"/>
    </source>
</evidence>
<feature type="region of interest" description="Disordered" evidence="11">
    <location>
        <begin position="41"/>
        <end position="62"/>
    </location>
</feature>
<proteinExistence type="inferred from homology"/>
<dbReference type="GO" id="GO:0004674">
    <property type="term" value="F:protein serine/threonine kinase activity"/>
    <property type="evidence" value="ECO:0007669"/>
    <property type="project" value="UniProtKB-KW"/>
</dbReference>
<dbReference type="GO" id="GO:0005524">
    <property type="term" value="F:ATP binding"/>
    <property type="evidence" value="ECO:0007669"/>
    <property type="project" value="UniProtKB-UniRule"/>
</dbReference>
<protein>
    <recommendedName>
        <fullName evidence="1">non-specific serine/threonine protein kinase</fullName>
        <ecNumber evidence="1">2.7.11.1</ecNumber>
    </recommendedName>
</protein>
<gene>
    <name evidence="13" type="ORF">HU200_062876</name>
</gene>
<dbReference type="PROSITE" id="PS00108">
    <property type="entry name" value="PROTEIN_KINASE_ST"/>
    <property type="match status" value="1"/>
</dbReference>
<dbReference type="SMART" id="SM00220">
    <property type="entry name" value="S_TKc"/>
    <property type="match status" value="1"/>
</dbReference>
<dbReference type="Pfam" id="PF00069">
    <property type="entry name" value="Pkinase"/>
    <property type="match status" value="1"/>
</dbReference>
<dbReference type="Gene3D" id="1.10.510.10">
    <property type="entry name" value="Transferase(Phosphotransferase) domain 1"/>
    <property type="match status" value="1"/>
</dbReference>
<keyword evidence="3" id="KW-0808">Transferase</keyword>
<evidence type="ECO:0000256" key="6">
    <source>
        <dbReference type="ARBA" id="ARBA00022840"/>
    </source>
</evidence>
<comment type="similarity">
    <text evidence="10">Belongs to the protein kinase superfamily.</text>
</comment>
<evidence type="ECO:0000256" key="3">
    <source>
        <dbReference type="ARBA" id="ARBA00022679"/>
    </source>
</evidence>
<dbReference type="SUPFAM" id="SSF56112">
    <property type="entry name" value="Protein kinase-like (PK-like)"/>
    <property type="match status" value="1"/>
</dbReference>
<dbReference type="InterPro" id="IPR000719">
    <property type="entry name" value="Prot_kinase_dom"/>
</dbReference>
<dbReference type="FunFam" id="1.10.510.10:FF:001023">
    <property type="entry name" value="Os07g0541700 protein"/>
    <property type="match status" value="1"/>
</dbReference>
<dbReference type="InterPro" id="IPR017441">
    <property type="entry name" value="Protein_kinase_ATP_BS"/>
</dbReference>
<keyword evidence="6 9" id="KW-0067">ATP-binding</keyword>
<evidence type="ECO:0000256" key="10">
    <source>
        <dbReference type="RuleBase" id="RU000304"/>
    </source>
</evidence>
<keyword evidence="14" id="KW-1185">Reference proteome</keyword>
<dbReference type="PROSITE" id="PS00107">
    <property type="entry name" value="PROTEIN_KINASE_ATP"/>
    <property type="match status" value="1"/>
</dbReference>
<dbReference type="AlphaFoldDB" id="A0A835DWU3"/>
<evidence type="ECO:0000256" key="1">
    <source>
        <dbReference type="ARBA" id="ARBA00012513"/>
    </source>
</evidence>
<name>A0A835DWU3_9POAL</name>
<evidence type="ECO:0000259" key="12">
    <source>
        <dbReference type="PROSITE" id="PS50011"/>
    </source>
</evidence>
<keyword evidence="4 9" id="KW-0547">Nucleotide-binding</keyword>
<evidence type="ECO:0000313" key="13">
    <source>
        <dbReference type="EMBL" id="KAF8652240.1"/>
    </source>
</evidence>
<accession>A0A835DWU3</accession>
<dbReference type="PANTHER" id="PTHR45707">
    <property type="entry name" value="C2 CALCIUM/LIPID-BINDING PLANT PHOSPHORIBOSYLTRANSFERASE FAMILY PROTEIN"/>
    <property type="match status" value="1"/>
</dbReference>
<dbReference type="PROSITE" id="PS50011">
    <property type="entry name" value="PROTEIN_KINASE_DOM"/>
    <property type="match status" value="1"/>
</dbReference>
<evidence type="ECO:0000256" key="4">
    <source>
        <dbReference type="ARBA" id="ARBA00022741"/>
    </source>
</evidence>
<sequence>MADLLPLDQISSRSEDVAGERGVASASVRIEVREVVLQQPVHHVHSSAGPEDGGRPSNPLSPMQLEDQEVLQQREHIRFKGDVDEQSSSEHSFQQKRYIMDHASSGLPRKIPYHLLEEITGGFSDVHKLGSGTFGEVFMGVHKNGEKIAIKILNGRGAPNDAEENFLNEFNILASLHHPNIVQLVGYCHEEQDECVPCKGGYIVASRIHRALCMEYMHGRSLDMYLFDEYHGLDWSTRYTLIKGISSGLKYLHEESKPPIYHLDLKPANVLVDQKMLPKIADFGLSSNGLFNAVDTYLRNT</sequence>
<dbReference type="Proteomes" id="UP000636709">
    <property type="component" value="Unassembled WGS sequence"/>
</dbReference>
<comment type="caution">
    <text evidence="13">The sequence shown here is derived from an EMBL/GenBank/DDBJ whole genome shotgun (WGS) entry which is preliminary data.</text>
</comment>
<keyword evidence="5" id="KW-0418">Kinase</keyword>
<evidence type="ECO:0000256" key="8">
    <source>
        <dbReference type="ARBA" id="ARBA00048679"/>
    </source>
</evidence>
<evidence type="ECO:0000256" key="9">
    <source>
        <dbReference type="PROSITE-ProRule" id="PRU10141"/>
    </source>
</evidence>
<evidence type="ECO:0000256" key="11">
    <source>
        <dbReference type="SAM" id="MobiDB-lite"/>
    </source>
</evidence>
<evidence type="ECO:0000256" key="2">
    <source>
        <dbReference type="ARBA" id="ARBA00022527"/>
    </source>
</evidence>
<reference evidence="13" key="1">
    <citation type="submission" date="2020-07" db="EMBL/GenBank/DDBJ databases">
        <title>Genome sequence and genetic diversity analysis of an under-domesticated orphan crop, white fonio (Digitaria exilis).</title>
        <authorList>
            <person name="Bennetzen J.L."/>
            <person name="Chen S."/>
            <person name="Ma X."/>
            <person name="Wang X."/>
            <person name="Yssel A.E.J."/>
            <person name="Chaluvadi S.R."/>
            <person name="Johnson M."/>
            <person name="Gangashetty P."/>
            <person name="Hamidou F."/>
            <person name="Sanogo M.D."/>
            <person name="Zwaenepoel A."/>
            <person name="Wallace J."/>
            <person name="Van De Peer Y."/>
            <person name="Van Deynze A."/>
        </authorList>
    </citation>
    <scope>NUCLEOTIDE SEQUENCE</scope>
    <source>
        <tissue evidence="13">Leaves</tissue>
    </source>
</reference>